<sequence>MRNLVGVIGLMLVGSLVGCGQPGALQLTSDPNLDKRPKYLLWHHKQSAEQTDPATSQSVSEPSTTQKD</sequence>
<evidence type="ECO:0000313" key="2">
    <source>
        <dbReference type="EMBL" id="MEB5476293.1"/>
    </source>
</evidence>
<comment type="caution">
    <text evidence="2">The sequence shown here is derived from an EMBL/GenBank/DDBJ whole genome shotgun (WGS) entry which is preliminary data.</text>
</comment>
<evidence type="ECO:0008006" key="4">
    <source>
        <dbReference type="Google" id="ProtNLM"/>
    </source>
</evidence>
<organism evidence="2 3">
    <name type="scientific">Acinetobacter pollinis</name>
    <dbReference type="NCBI Taxonomy" id="2605270"/>
    <lineage>
        <taxon>Bacteria</taxon>
        <taxon>Pseudomonadati</taxon>
        <taxon>Pseudomonadota</taxon>
        <taxon>Gammaproteobacteria</taxon>
        <taxon>Moraxellales</taxon>
        <taxon>Moraxellaceae</taxon>
        <taxon>Acinetobacter</taxon>
    </lineage>
</organism>
<evidence type="ECO:0000313" key="3">
    <source>
        <dbReference type="Proteomes" id="UP001339883"/>
    </source>
</evidence>
<proteinExistence type="predicted"/>
<reference evidence="2 3" key="1">
    <citation type="submission" date="2019-08" db="EMBL/GenBank/DDBJ databases">
        <title>Five species of Acinetobacter isolated from floral nectar and animal pollinators.</title>
        <authorList>
            <person name="Hendry T.A."/>
        </authorList>
    </citation>
    <scope>NUCLEOTIDE SEQUENCE [LARGE SCALE GENOMIC DNA]</scope>
    <source>
        <strain evidence="2 3">MD18.27</strain>
    </source>
</reference>
<dbReference type="Proteomes" id="UP001339883">
    <property type="component" value="Unassembled WGS sequence"/>
</dbReference>
<dbReference type="RefSeq" id="WP_325774834.1">
    <property type="nucleotide sequence ID" value="NZ_VTDN01000003.1"/>
</dbReference>
<dbReference type="PROSITE" id="PS51257">
    <property type="entry name" value="PROKAR_LIPOPROTEIN"/>
    <property type="match status" value="1"/>
</dbReference>
<feature type="compositionally biased region" description="Polar residues" evidence="1">
    <location>
        <begin position="48"/>
        <end position="68"/>
    </location>
</feature>
<keyword evidence="3" id="KW-1185">Reference proteome</keyword>
<protein>
    <recommendedName>
        <fullName evidence="4">Lipoprotein</fullName>
    </recommendedName>
</protein>
<gene>
    <name evidence="2" type="ORF">I2F25_04365</name>
</gene>
<evidence type="ECO:0000256" key="1">
    <source>
        <dbReference type="SAM" id="MobiDB-lite"/>
    </source>
</evidence>
<feature type="region of interest" description="Disordered" evidence="1">
    <location>
        <begin position="44"/>
        <end position="68"/>
    </location>
</feature>
<name>A0ABU6DR11_9GAMM</name>
<accession>A0ABU6DR11</accession>
<dbReference type="EMBL" id="VTDN01000003">
    <property type="protein sequence ID" value="MEB5476293.1"/>
    <property type="molecule type" value="Genomic_DNA"/>
</dbReference>